<dbReference type="EMBL" id="JARGYT010000030">
    <property type="protein sequence ID" value="MDZ5762247.1"/>
    <property type="molecule type" value="Genomic_DNA"/>
</dbReference>
<evidence type="ECO:0000313" key="2">
    <source>
        <dbReference type="Proteomes" id="UP001293791"/>
    </source>
</evidence>
<accession>A0ABU5L876</accession>
<gene>
    <name evidence="1" type="ORF">Cyrtocomes_00623</name>
</gene>
<reference evidence="1 2" key="1">
    <citation type="submission" date="2023-02" db="EMBL/GenBank/DDBJ databases">
        <title>Host association and intracellularity evolved multiple times independently in the Rickettsiales.</title>
        <authorList>
            <person name="Castelli M."/>
            <person name="Nardi T."/>
            <person name="Gammuto L."/>
            <person name="Bellinzona G."/>
            <person name="Sabaneyeva E."/>
            <person name="Potekhin A."/>
            <person name="Serra V."/>
            <person name="Petroni G."/>
            <person name="Sassera D."/>
        </authorList>
    </citation>
    <scope>NUCLEOTIDE SEQUENCE [LARGE SCALE GENOMIC DNA]</scope>
    <source>
        <strain evidence="1 2">BOD18</strain>
    </source>
</reference>
<organism evidence="1 2">
    <name type="scientific">Candidatus Cyrtobacter comes</name>
    <dbReference type="NCBI Taxonomy" id="675776"/>
    <lineage>
        <taxon>Bacteria</taxon>
        <taxon>Pseudomonadati</taxon>
        <taxon>Pseudomonadota</taxon>
        <taxon>Alphaproteobacteria</taxon>
        <taxon>Rickettsiales</taxon>
        <taxon>Candidatus Midichloriaceae</taxon>
        <taxon>Candidatus Cyrtobacter</taxon>
    </lineage>
</organism>
<name>A0ABU5L876_9RICK</name>
<sequence>MEKYADPFILKPYLADLLNKCNYPLNIGDVMGMLDRSITRASHNDLINDARGIDLPHGKYVSAVMGVRVITEEFFNYFENPVNYPIQSKDEMLKALECVTQFRLIGELDTANCTEDTNNHDCATEVDCQQHDVSCELVI</sequence>
<comment type="caution">
    <text evidence="1">The sequence shown here is derived from an EMBL/GenBank/DDBJ whole genome shotgun (WGS) entry which is preliminary data.</text>
</comment>
<keyword evidence="2" id="KW-1185">Reference proteome</keyword>
<proteinExistence type="predicted"/>
<evidence type="ECO:0008006" key="3">
    <source>
        <dbReference type="Google" id="ProtNLM"/>
    </source>
</evidence>
<protein>
    <recommendedName>
        <fullName evidence="3">DUF4277 domain-containing protein</fullName>
    </recommendedName>
</protein>
<evidence type="ECO:0000313" key="1">
    <source>
        <dbReference type="EMBL" id="MDZ5762247.1"/>
    </source>
</evidence>
<dbReference type="Proteomes" id="UP001293791">
    <property type="component" value="Unassembled WGS sequence"/>
</dbReference>